<dbReference type="AlphaFoldDB" id="A0A3S4M370"/>
<proteinExistence type="predicted"/>
<dbReference type="PANTHER" id="PTHR43298">
    <property type="entry name" value="MULTIDRUG RESISTANCE PROTEIN NORM-RELATED"/>
    <property type="match status" value="1"/>
</dbReference>
<protein>
    <submittedName>
        <fullName evidence="3">Multidrug efflux protein</fullName>
    </submittedName>
</protein>
<feature type="transmembrane region" description="Helical" evidence="2">
    <location>
        <begin position="94"/>
        <end position="118"/>
    </location>
</feature>
<dbReference type="Pfam" id="PF01554">
    <property type="entry name" value="MatE"/>
    <property type="match status" value="2"/>
</dbReference>
<dbReference type="GO" id="GO:0042910">
    <property type="term" value="F:xenobiotic transmembrane transporter activity"/>
    <property type="evidence" value="ECO:0007669"/>
    <property type="project" value="InterPro"/>
</dbReference>
<name>A0A3S4M370_CITKO</name>
<evidence type="ECO:0000256" key="2">
    <source>
        <dbReference type="SAM" id="Phobius"/>
    </source>
</evidence>
<gene>
    <name evidence="3" type="primary">norM</name>
    <name evidence="3" type="ORF">NCTC11075_00788</name>
</gene>
<dbReference type="CDD" id="cd13137">
    <property type="entry name" value="MATE_NorM_like"/>
    <property type="match status" value="1"/>
</dbReference>
<dbReference type="GO" id="GO:0015297">
    <property type="term" value="F:antiporter activity"/>
    <property type="evidence" value="ECO:0007669"/>
    <property type="project" value="InterPro"/>
</dbReference>
<feature type="transmembrane region" description="Helical" evidence="2">
    <location>
        <begin position="404"/>
        <end position="427"/>
    </location>
</feature>
<feature type="transmembrane region" description="Helical" evidence="2">
    <location>
        <begin position="439"/>
        <end position="460"/>
    </location>
</feature>
<evidence type="ECO:0000313" key="4">
    <source>
        <dbReference type="Proteomes" id="UP000270272"/>
    </source>
</evidence>
<accession>A0A3S4M370</accession>
<feature type="transmembrane region" description="Helical" evidence="2">
    <location>
        <begin position="498"/>
        <end position="520"/>
    </location>
</feature>
<keyword evidence="2" id="KW-0472">Membrane</keyword>
<feature type="transmembrane region" description="Helical" evidence="2">
    <location>
        <begin position="171"/>
        <end position="192"/>
    </location>
</feature>
<organism evidence="3 4">
    <name type="scientific">Citrobacter koseri</name>
    <name type="common">Citrobacter diversus</name>
    <dbReference type="NCBI Taxonomy" id="545"/>
    <lineage>
        <taxon>Bacteria</taxon>
        <taxon>Pseudomonadati</taxon>
        <taxon>Pseudomonadota</taxon>
        <taxon>Gammaproteobacteria</taxon>
        <taxon>Enterobacterales</taxon>
        <taxon>Enterobacteriaceae</taxon>
        <taxon>Citrobacter</taxon>
    </lineage>
</organism>
<feature type="transmembrane region" description="Helical" evidence="2">
    <location>
        <begin position="317"/>
        <end position="338"/>
    </location>
</feature>
<dbReference type="NCBIfam" id="TIGR00797">
    <property type="entry name" value="matE"/>
    <property type="match status" value="1"/>
</dbReference>
<dbReference type="EMBL" id="LR134204">
    <property type="protein sequence ID" value="VEB85465.1"/>
    <property type="molecule type" value="Genomic_DNA"/>
</dbReference>
<dbReference type="Proteomes" id="UP000270272">
    <property type="component" value="Chromosome"/>
</dbReference>
<feature type="transmembrane region" description="Helical" evidence="2">
    <location>
        <begin position="212"/>
        <end position="232"/>
    </location>
</feature>
<sequence length="551" mass="60305">MWRLILAAKNLLSNLISLVVVQLLLLSTVCCNCRHFTGKKLCSFLDSPSLFEMRFQLSSLRSTLNVSAALRQAVSRTPWYAKRKSYKVLFWREITPLAVPIFLENTCVLLMGVLSTFLVSWLGKEAIAGVGLADSFNMVIMAFFAAIDLGTTVVVAFSLGKRDRRRARAAARQSLVIMTLFAIVLAAVIHYFGEQIIDVVAGEASSEVKALALTYLELTVISYPAAAIALIGSGALRGAGNTKIPLLINGGMNILNIMISSVLIYGVFSWQGLGFVGAGLGLTISRYIGAVAIIWVLMIGFNPALRITLKSYFKPLNFTIIWEVMGIGIPASIESVLFNGGKLLTQMFVAGMGTSVIAGNFIAFSIAALINLPGNALGSASTIITGRRLGNGQITQAEVQLRHVFWLSTIGLTAIAWLSAPFAGLMASFYTHDQDVKDVVVVLIWLNAAFMPIWSASWVLPSGFKGARDARFAMWVSMLGMWGCRVVAGYTLGIVLGWGVVGVWLGMFFDWAVRAALFYWRMVSGRWRWKYPRPEREERIKSPVQPESPTK</sequence>
<keyword evidence="2" id="KW-1133">Transmembrane helix</keyword>
<reference evidence="3 4" key="1">
    <citation type="submission" date="2018-12" db="EMBL/GenBank/DDBJ databases">
        <authorList>
            <consortium name="Pathogen Informatics"/>
        </authorList>
    </citation>
    <scope>NUCLEOTIDE SEQUENCE [LARGE SCALE GENOMIC DNA]</scope>
    <source>
        <strain evidence="3 4">NCTC11075</strain>
    </source>
</reference>
<keyword evidence="1" id="KW-0813">Transport</keyword>
<keyword evidence="2" id="KW-0812">Transmembrane</keyword>
<evidence type="ECO:0000313" key="3">
    <source>
        <dbReference type="EMBL" id="VEB85465.1"/>
    </source>
</evidence>
<feature type="transmembrane region" description="Helical" evidence="2">
    <location>
        <begin position="472"/>
        <end position="492"/>
    </location>
</feature>
<dbReference type="NCBIfam" id="NF007562">
    <property type="entry name" value="PRK10189.1"/>
    <property type="match status" value="1"/>
</dbReference>
<dbReference type="GO" id="GO:0005886">
    <property type="term" value="C:plasma membrane"/>
    <property type="evidence" value="ECO:0007669"/>
    <property type="project" value="TreeGrafter"/>
</dbReference>
<dbReference type="InterPro" id="IPR002528">
    <property type="entry name" value="MATE_fam"/>
</dbReference>
<feature type="transmembrane region" description="Helical" evidence="2">
    <location>
        <begin position="244"/>
        <end position="267"/>
    </location>
</feature>
<dbReference type="PANTHER" id="PTHR43298:SF2">
    <property type="entry name" value="FMN_FAD EXPORTER YEEO-RELATED"/>
    <property type="match status" value="1"/>
</dbReference>
<feature type="transmembrane region" description="Helical" evidence="2">
    <location>
        <begin position="287"/>
        <end position="305"/>
    </location>
</feature>
<feature type="transmembrane region" description="Helical" evidence="2">
    <location>
        <begin position="138"/>
        <end position="159"/>
    </location>
</feature>
<dbReference type="InterPro" id="IPR050222">
    <property type="entry name" value="MATE_MdtK"/>
</dbReference>
<feature type="transmembrane region" description="Helical" evidence="2">
    <location>
        <begin position="344"/>
        <end position="370"/>
    </location>
</feature>
<evidence type="ECO:0000256" key="1">
    <source>
        <dbReference type="ARBA" id="ARBA00022448"/>
    </source>
</evidence>